<proteinExistence type="predicted"/>
<evidence type="ECO:0000313" key="2">
    <source>
        <dbReference type="Proteomes" id="UP000199306"/>
    </source>
</evidence>
<sequence length="55" mass="6234">MYNFDPLAQANYYNSYVRTGLSNDDAKKIVTSVGIQTGLAFIANMKINPFKSKKW</sequence>
<dbReference type="Proteomes" id="UP000199306">
    <property type="component" value="Unassembled WGS sequence"/>
</dbReference>
<dbReference type="EMBL" id="FOXH01000008">
    <property type="protein sequence ID" value="SFQ02182.1"/>
    <property type="molecule type" value="Genomic_DNA"/>
</dbReference>
<organism evidence="1 2">
    <name type="scientific">Pseudarcicella hirudinis</name>
    <dbReference type="NCBI Taxonomy" id="1079859"/>
    <lineage>
        <taxon>Bacteria</taxon>
        <taxon>Pseudomonadati</taxon>
        <taxon>Bacteroidota</taxon>
        <taxon>Cytophagia</taxon>
        <taxon>Cytophagales</taxon>
        <taxon>Flectobacillaceae</taxon>
        <taxon>Pseudarcicella</taxon>
    </lineage>
</organism>
<name>A0A1I5V488_9BACT</name>
<reference evidence="1 2" key="1">
    <citation type="submission" date="2016-10" db="EMBL/GenBank/DDBJ databases">
        <authorList>
            <person name="de Groot N.N."/>
        </authorList>
    </citation>
    <scope>NUCLEOTIDE SEQUENCE [LARGE SCALE GENOMIC DNA]</scope>
    <source>
        <strain evidence="2">E92,LMG 26720,CCM 7988</strain>
    </source>
</reference>
<accession>A0A1I5V488</accession>
<protein>
    <submittedName>
        <fullName evidence="1">Uncharacterized protein</fullName>
    </submittedName>
</protein>
<keyword evidence="2" id="KW-1185">Reference proteome</keyword>
<evidence type="ECO:0000313" key="1">
    <source>
        <dbReference type="EMBL" id="SFQ02182.1"/>
    </source>
</evidence>
<gene>
    <name evidence="1" type="ORF">SAMN04515674_108187</name>
</gene>
<dbReference type="AlphaFoldDB" id="A0A1I5V488"/>